<protein>
    <submittedName>
        <fullName evidence="1">Uncharacterized protein</fullName>
    </submittedName>
</protein>
<keyword evidence="2" id="KW-1185">Reference proteome</keyword>
<reference evidence="2" key="1">
    <citation type="journal article" date="2017" name="Nat. Commun.">
        <title>The asparagus genome sheds light on the origin and evolution of a young Y chromosome.</title>
        <authorList>
            <person name="Harkess A."/>
            <person name="Zhou J."/>
            <person name="Xu C."/>
            <person name="Bowers J.E."/>
            <person name="Van der Hulst R."/>
            <person name="Ayyampalayam S."/>
            <person name="Mercati F."/>
            <person name="Riccardi P."/>
            <person name="McKain M.R."/>
            <person name="Kakrana A."/>
            <person name="Tang H."/>
            <person name="Ray J."/>
            <person name="Groenendijk J."/>
            <person name="Arikit S."/>
            <person name="Mathioni S.M."/>
            <person name="Nakano M."/>
            <person name="Shan H."/>
            <person name="Telgmann-Rauber A."/>
            <person name="Kanno A."/>
            <person name="Yue Z."/>
            <person name="Chen H."/>
            <person name="Li W."/>
            <person name="Chen Y."/>
            <person name="Xu X."/>
            <person name="Zhang Y."/>
            <person name="Luo S."/>
            <person name="Chen H."/>
            <person name="Gao J."/>
            <person name="Mao Z."/>
            <person name="Pires J.C."/>
            <person name="Luo M."/>
            <person name="Kudrna D."/>
            <person name="Wing R.A."/>
            <person name="Meyers B.C."/>
            <person name="Yi K."/>
            <person name="Kong H."/>
            <person name="Lavrijsen P."/>
            <person name="Sunseri F."/>
            <person name="Falavigna A."/>
            <person name="Ye Y."/>
            <person name="Leebens-Mack J.H."/>
            <person name="Chen G."/>
        </authorList>
    </citation>
    <scope>NUCLEOTIDE SEQUENCE [LARGE SCALE GENOMIC DNA]</scope>
    <source>
        <strain evidence="2">cv. DH0086</strain>
    </source>
</reference>
<name>A0A5P1EE25_ASPOF</name>
<dbReference type="InterPro" id="IPR044685">
    <property type="entry name" value="CPD1-like"/>
</dbReference>
<proteinExistence type="predicted"/>
<dbReference type="GO" id="GO:0010020">
    <property type="term" value="P:chloroplast fission"/>
    <property type="evidence" value="ECO:0007669"/>
    <property type="project" value="TreeGrafter"/>
</dbReference>
<dbReference type="EMBL" id="CM007387">
    <property type="protein sequence ID" value="ONK64155.1"/>
    <property type="molecule type" value="Genomic_DNA"/>
</dbReference>
<evidence type="ECO:0000313" key="1">
    <source>
        <dbReference type="EMBL" id="ONK64155.1"/>
    </source>
</evidence>
<evidence type="ECO:0000313" key="2">
    <source>
        <dbReference type="Proteomes" id="UP000243459"/>
    </source>
</evidence>
<gene>
    <name evidence="1" type="ORF">A4U43_C07F22670</name>
</gene>
<accession>A0A5P1EE25</accession>
<dbReference type="AlphaFoldDB" id="A0A5P1EE25"/>
<dbReference type="PANTHER" id="PTHR33925">
    <property type="entry name" value="PLASTID DIVISION PROTEIN CDP1, CHLOROPLASTIC-RELATED"/>
    <property type="match status" value="1"/>
</dbReference>
<dbReference type="GO" id="GO:0009706">
    <property type="term" value="C:chloroplast inner membrane"/>
    <property type="evidence" value="ECO:0007669"/>
    <property type="project" value="TreeGrafter"/>
</dbReference>
<organism evidence="1 2">
    <name type="scientific">Asparagus officinalis</name>
    <name type="common">Garden asparagus</name>
    <dbReference type="NCBI Taxonomy" id="4686"/>
    <lineage>
        <taxon>Eukaryota</taxon>
        <taxon>Viridiplantae</taxon>
        <taxon>Streptophyta</taxon>
        <taxon>Embryophyta</taxon>
        <taxon>Tracheophyta</taxon>
        <taxon>Spermatophyta</taxon>
        <taxon>Magnoliopsida</taxon>
        <taxon>Liliopsida</taxon>
        <taxon>Asparagales</taxon>
        <taxon>Asparagaceae</taxon>
        <taxon>Asparagoideae</taxon>
        <taxon>Asparagus</taxon>
    </lineage>
</organism>
<dbReference type="Proteomes" id="UP000243459">
    <property type="component" value="Chromosome 7"/>
</dbReference>
<sequence length="250" mass="27594">MALAHLVLSLSPSRPGLGNDVVERRKGLALALYGEVLTGREVTGRIFEVGSRLDRREVKAWARLKAVEVARRRRRRPPAASRERSEAGILGVPEKAEKDEVVKAAMVLKNSEIEDGYTPDAIVSRQELLVDVRDKILFEPEYAGNLKDKIPPRSSLRIPWSWLPGALCLLQEVNKAKTICECLTASEGVDLKFEEAFCSLLLGQGSETVAAEMLRQLEVNGSSAVRKFESNIPNKEANDKGTGNQLLMTC</sequence>
<dbReference type="PANTHER" id="PTHR33925:SF2">
    <property type="entry name" value="PLASTID DIVISION PROTEIN CDP1, CHLOROPLASTIC"/>
    <property type="match status" value="1"/>
</dbReference>
<dbReference type="Gramene" id="ONK64155">
    <property type="protein sequence ID" value="ONK64155"/>
    <property type="gene ID" value="A4U43_C07F22670"/>
</dbReference>